<keyword evidence="2" id="KW-1185">Reference proteome</keyword>
<evidence type="ECO:0000313" key="1">
    <source>
        <dbReference type="EMBL" id="GGJ97022.1"/>
    </source>
</evidence>
<evidence type="ECO:0000313" key="2">
    <source>
        <dbReference type="Proteomes" id="UP000658382"/>
    </source>
</evidence>
<gene>
    <name evidence="1" type="ORF">GCM10007063_19300</name>
</gene>
<dbReference type="AlphaFoldDB" id="A0A917PXI1"/>
<accession>A0A917PXI1</accession>
<protein>
    <submittedName>
        <fullName evidence="1">Uncharacterized protein</fullName>
    </submittedName>
</protein>
<reference evidence="1" key="1">
    <citation type="journal article" date="2014" name="Int. J. Syst. Evol. Microbiol.">
        <title>Complete genome sequence of Corynebacterium casei LMG S-19264T (=DSM 44701T), isolated from a smear-ripened cheese.</title>
        <authorList>
            <consortium name="US DOE Joint Genome Institute (JGI-PGF)"/>
            <person name="Walter F."/>
            <person name="Albersmeier A."/>
            <person name="Kalinowski J."/>
            <person name="Ruckert C."/>
        </authorList>
    </citation>
    <scope>NUCLEOTIDE SEQUENCE</scope>
    <source>
        <strain evidence="1">JCM 12580</strain>
    </source>
</reference>
<comment type="caution">
    <text evidence="1">The sequence shown here is derived from an EMBL/GenBank/DDBJ whole genome shotgun (WGS) entry which is preliminary data.</text>
</comment>
<organism evidence="1 2">
    <name type="scientific">Lentibacillus kapialis</name>
    <dbReference type="NCBI Taxonomy" id="340214"/>
    <lineage>
        <taxon>Bacteria</taxon>
        <taxon>Bacillati</taxon>
        <taxon>Bacillota</taxon>
        <taxon>Bacilli</taxon>
        <taxon>Bacillales</taxon>
        <taxon>Bacillaceae</taxon>
        <taxon>Lentibacillus</taxon>
    </lineage>
</organism>
<name>A0A917PXI1_9BACI</name>
<dbReference type="Proteomes" id="UP000658382">
    <property type="component" value="Unassembled WGS sequence"/>
</dbReference>
<reference evidence="1" key="2">
    <citation type="submission" date="2020-09" db="EMBL/GenBank/DDBJ databases">
        <authorList>
            <person name="Sun Q."/>
            <person name="Ohkuma M."/>
        </authorList>
    </citation>
    <scope>NUCLEOTIDE SEQUENCE</scope>
    <source>
        <strain evidence="1">JCM 12580</strain>
    </source>
</reference>
<sequence>MNSYNRPKVMVLGTFHMRDTPDLHRAKNDDILTKKRQKEIRNVIECLKEFKPTKMAFEVVKEKQKSLNQKYQQFLNGNLKPEVNEIHQLGFPTAAELKHDTLYAVAWTEPFLLIPFHTLFFNKNHPN</sequence>
<dbReference type="Pfam" id="PF18950">
    <property type="entry name" value="DUF5694"/>
    <property type="match status" value="1"/>
</dbReference>
<dbReference type="EMBL" id="BMNQ01000024">
    <property type="protein sequence ID" value="GGJ97022.1"/>
    <property type="molecule type" value="Genomic_DNA"/>
</dbReference>
<dbReference type="InterPro" id="IPR043749">
    <property type="entry name" value="DUF5694"/>
</dbReference>
<proteinExistence type="predicted"/>
<dbReference type="RefSeq" id="WP_229671731.1">
    <property type="nucleotide sequence ID" value="NZ_BMNQ01000024.1"/>
</dbReference>